<dbReference type="RefSeq" id="WP_160370524.1">
    <property type="nucleotide sequence ID" value="NZ_WSQA01000016.1"/>
</dbReference>
<evidence type="ECO:0000313" key="1">
    <source>
        <dbReference type="EMBL" id="MVZ63805.1"/>
    </source>
</evidence>
<accession>A0A6N8L246</accession>
<protein>
    <recommendedName>
        <fullName evidence="3">Crp/Fnr family transcriptional regulator</fullName>
    </recommendedName>
</protein>
<name>A0A6N8L246_9SPHI</name>
<proteinExistence type="predicted"/>
<organism evidence="1 2">
    <name type="scientific">Sphingobacterium humi</name>
    <dbReference type="NCBI Taxonomy" id="1796905"/>
    <lineage>
        <taxon>Bacteria</taxon>
        <taxon>Pseudomonadati</taxon>
        <taxon>Bacteroidota</taxon>
        <taxon>Sphingobacteriia</taxon>
        <taxon>Sphingobacteriales</taxon>
        <taxon>Sphingobacteriaceae</taxon>
        <taxon>Sphingobacterium</taxon>
    </lineage>
</organism>
<dbReference type="EMBL" id="WSQA01000016">
    <property type="protein sequence ID" value="MVZ63805.1"/>
    <property type="molecule type" value="Genomic_DNA"/>
</dbReference>
<evidence type="ECO:0000313" key="2">
    <source>
        <dbReference type="Proteomes" id="UP000435036"/>
    </source>
</evidence>
<reference evidence="1 2" key="1">
    <citation type="submission" date="2019-12" db="EMBL/GenBank/DDBJ databases">
        <authorList>
            <person name="Dong K."/>
        </authorList>
    </citation>
    <scope>NUCLEOTIDE SEQUENCE [LARGE SCALE GENOMIC DNA]</scope>
    <source>
        <strain evidence="1 2">JCM 31225</strain>
    </source>
</reference>
<dbReference type="InterPro" id="IPR014710">
    <property type="entry name" value="RmlC-like_jellyroll"/>
</dbReference>
<dbReference type="Gene3D" id="2.60.120.10">
    <property type="entry name" value="Jelly Rolls"/>
    <property type="match status" value="1"/>
</dbReference>
<keyword evidence="2" id="KW-1185">Reference proteome</keyword>
<dbReference type="AlphaFoldDB" id="A0A6N8L246"/>
<dbReference type="SUPFAM" id="SSF51206">
    <property type="entry name" value="cAMP-binding domain-like"/>
    <property type="match status" value="1"/>
</dbReference>
<evidence type="ECO:0008006" key="3">
    <source>
        <dbReference type="Google" id="ProtNLM"/>
    </source>
</evidence>
<dbReference type="OrthoDB" id="703618at2"/>
<dbReference type="Proteomes" id="UP000435036">
    <property type="component" value="Unassembled WGS sequence"/>
</dbReference>
<gene>
    <name evidence="1" type="ORF">GQF63_17410</name>
</gene>
<sequence>MDKVYPSNKDFKFFIEHWNISYLLTSDNISWILSQCKIIRTQRNQILSETADKKHYFYFVCRGLLAHISYAPFGKRKIINLAYSGMALSSTIHLYSENQISGELIALRSGAIIAIPYSSLLACHPEDPAICALISRLVHQQVRFLHHLRYICWSLYPSKRYKLFIKLLPDIDRCTTQVEQANLLGISRSCIQQQKRKLLFQK</sequence>
<comment type="caution">
    <text evidence="1">The sequence shown here is derived from an EMBL/GenBank/DDBJ whole genome shotgun (WGS) entry which is preliminary data.</text>
</comment>
<dbReference type="InterPro" id="IPR018490">
    <property type="entry name" value="cNMP-bd_dom_sf"/>
</dbReference>